<reference evidence="2 3" key="1">
    <citation type="journal article" date="2018" name="Biodegradation">
        <title>1,4-Dioxane degradation characteristics of Rhodococcus aetherivorans JCM 14343.</title>
        <authorList>
            <person name="Inoue D."/>
            <person name="Tsunoda T."/>
            <person name="Yamamoto N."/>
            <person name="Ike M."/>
            <person name="Sei K."/>
        </authorList>
    </citation>
    <scope>NUCLEOTIDE SEQUENCE [LARGE SCALE GENOMIC DNA]</scope>
    <source>
        <strain evidence="2 3">JCM 14343</strain>
    </source>
</reference>
<sequence>MEVPMSTVADADAWWHAQPPERRVTIYGWLCRDHSTTGPIDGQLAMPFPAAPERKGKQ</sequence>
<evidence type="ECO:0000256" key="1">
    <source>
        <dbReference type="SAM" id="MobiDB-lite"/>
    </source>
</evidence>
<dbReference type="EMBL" id="BLAH01000202">
    <property type="protein sequence ID" value="GES40551.1"/>
    <property type="molecule type" value="Genomic_DNA"/>
</dbReference>
<accession>A0ABQ0YV77</accession>
<proteinExistence type="predicted"/>
<dbReference type="Proteomes" id="UP000325466">
    <property type="component" value="Unassembled WGS sequence"/>
</dbReference>
<protein>
    <submittedName>
        <fullName evidence="2">Uncharacterized protein</fullName>
    </submittedName>
</protein>
<keyword evidence="3" id="KW-1185">Reference proteome</keyword>
<feature type="region of interest" description="Disordered" evidence="1">
    <location>
        <begin position="38"/>
        <end position="58"/>
    </location>
</feature>
<name>A0ABQ0YV77_9NOCA</name>
<evidence type="ECO:0000313" key="2">
    <source>
        <dbReference type="EMBL" id="GES40551.1"/>
    </source>
</evidence>
<organism evidence="2 3">
    <name type="scientific">Rhodococcus aetherivorans</name>
    <dbReference type="NCBI Taxonomy" id="191292"/>
    <lineage>
        <taxon>Bacteria</taxon>
        <taxon>Bacillati</taxon>
        <taxon>Actinomycetota</taxon>
        <taxon>Actinomycetes</taxon>
        <taxon>Mycobacteriales</taxon>
        <taxon>Nocardiaceae</taxon>
        <taxon>Rhodococcus</taxon>
    </lineage>
</organism>
<evidence type="ECO:0000313" key="3">
    <source>
        <dbReference type="Proteomes" id="UP000325466"/>
    </source>
</evidence>
<comment type="caution">
    <text evidence="2">The sequence shown here is derived from an EMBL/GenBank/DDBJ whole genome shotgun (WGS) entry which is preliminary data.</text>
</comment>
<gene>
    <name evidence="2" type="ORF">RAJCM14343_5841</name>
</gene>